<feature type="domain" description="Kinesin motor" evidence="5">
    <location>
        <begin position="1"/>
        <end position="120"/>
    </location>
</feature>
<dbReference type="InterPro" id="IPR036961">
    <property type="entry name" value="Kinesin_motor_dom_sf"/>
</dbReference>
<keyword evidence="2" id="KW-0505">Motor protein</keyword>
<comment type="caution">
    <text evidence="3">Lacks conserved residue(s) required for the propagation of feature annotation.</text>
</comment>
<dbReference type="EMBL" id="JACMSC010000007">
    <property type="protein sequence ID" value="KAG6514191.1"/>
    <property type="molecule type" value="Genomic_DNA"/>
</dbReference>
<dbReference type="Pfam" id="PF00225">
    <property type="entry name" value="Kinesin"/>
    <property type="match status" value="1"/>
</dbReference>
<dbReference type="GO" id="GO:0008017">
    <property type="term" value="F:microtubule binding"/>
    <property type="evidence" value="ECO:0007669"/>
    <property type="project" value="InterPro"/>
</dbReference>
<evidence type="ECO:0000256" key="3">
    <source>
        <dbReference type="PROSITE-ProRule" id="PRU00283"/>
    </source>
</evidence>
<dbReference type="InterPro" id="IPR027640">
    <property type="entry name" value="Kinesin-like_fam"/>
</dbReference>
<evidence type="ECO:0000256" key="2">
    <source>
        <dbReference type="ARBA" id="ARBA00023175"/>
    </source>
</evidence>
<evidence type="ECO:0000313" key="6">
    <source>
        <dbReference type="EMBL" id="KAG6514191.1"/>
    </source>
</evidence>
<feature type="compositionally biased region" description="Polar residues" evidence="4">
    <location>
        <begin position="100"/>
        <end position="120"/>
    </location>
</feature>
<evidence type="ECO:0000256" key="1">
    <source>
        <dbReference type="ARBA" id="ARBA00022701"/>
    </source>
</evidence>
<feature type="region of interest" description="Disordered" evidence="4">
    <location>
        <begin position="99"/>
        <end position="120"/>
    </location>
</feature>
<keyword evidence="7" id="KW-1185">Reference proteome</keyword>
<dbReference type="InterPro" id="IPR001752">
    <property type="entry name" value="Kinesin_motor_dom"/>
</dbReference>
<dbReference type="GO" id="GO:0005524">
    <property type="term" value="F:ATP binding"/>
    <property type="evidence" value="ECO:0007669"/>
    <property type="project" value="InterPro"/>
</dbReference>
<dbReference type="PROSITE" id="PS50067">
    <property type="entry name" value="KINESIN_MOTOR_2"/>
    <property type="match status" value="1"/>
</dbReference>
<accession>A0A8J5H0K6</accession>
<dbReference type="SUPFAM" id="SSF52540">
    <property type="entry name" value="P-loop containing nucleoside triphosphate hydrolases"/>
    <property type="match status" value="1"/>
</dbReference>
<organism evidence="6 7">
    <name type="scientific">Zingiber officinale</name>
    <name type="common">Ginger</name>
    <name type="synonym">Amomum zingiber</name>
    <dbReference type="NCBI Taxonomy" id="94328"/>
    <lineage>
        <taxon>Eukaryota</taxon>
        <taxon>Viridiplantae</taxon>
        <taxon>Streptophyta</taxon>
        <taxon>Embryophyta</taxon>
        <taxon>Tracheophyta</taxon>
        <taxon>Spermatophyta</taxon>
        <taxon>Magnoliopsida</taxon>
        <taxon>Liliopsida</taxon>
        <taxon>Zingiberales</taxon>
        <taxon>Zingiberaceae</taxon>
        <taxon>Zingiber</taxon>
    </lineage>
</organism>
<keyword evidence="1" id="KW-0493">Microtubule</keyword>
<feature type="region of interest" description="Disordered" evidence="4">
    <location>
        <begin position="1"/>
        <end position="84"/>
    </location>
</feature>
<evidence type="ECO:0000313" key="7">
    <source>
        <dbReference type="Proteomes" id="UP000734854"/>
    </source>
</evidence>
<gene>
    <name evidence="6" type="ORF">ZIOFF_024534</name>
</gene>
<feature type="compositionally biased region" description="Basic and acidic residues" evidence="4">
    <location>
        <begin position="62"/>
        <end position="71"/>
    </location>
</feature>
<comment type="similarity">
    <text evidence="3">Belongs to the TRAFAC class myosin-kinesin ATPase superfamily. Kinesin family.</text>
</comment>
<dbReference type="PANTHER" id="PTHR47972:SF2">
    <property type="entry name" value="KINESIN-LIKE PROTEIN KIN-14S"/>
    <property type="match status" value="1"/>
</dbReference>
<proteinExistence type="inferred from homology"/>
<reference evidence="6 7" key="1">
    <citation type="submission" date="2020-08" db="EMBL/GenBank/DDBJ databases">
        <title>Plant Genome Project.</title>
        <authorList>
            <person name="Zhang R.-G."/>
        </authorList>
    </citation>
    <scope>NUCLEOTIDE SEQUENCE [LARGE SCALE GENOMIC DNA]</scope>
    <source>
        <tissue evidence="6">Rhizome</tissue>
    </source>
</reference>
<dbReference type="Gene3D" id="3.40.850.10">
    <property type="entry name" value="Kinesin motor domain"/>
    <property type="match status" value="1"/>
</dbReference>
<comment type="caution">
    <text evidence="6">The sequence shown here is derived from an EMBL/GenBank/DDBJ whole genome shotgun (WGS) entry which is preliminary data.</text>
</comment>
<dbReference type="GO" id="GO:0005874">
    <property type="term" value="C:microtubule"/>
    <property type="evidence" value="ECO:0007669"/>
    <property type="project" value="UniProtKB-KW"/>
</dbReference>
<dbReference type="GO" id="GO:0003777">
    <property type="term" value="F:microtubule motor activity"/>
    <property type="evidence" value="ECO:0007669"/>
    <property type="project" value="InterPro"/>
</dbReference>
<protein>
    <recommendedName>
        <fullName evidence="5">Kinesin motor domain-containing protein</fullName>
    </recommendedName>
</protein>
<dbReference type="GO" id="GO:0007018">
    <property type="term" value="P:microtubule-based movement"/>
    <property type="evidence" value="ECO:0007669"/>
    <property type="project" value="InterPro"/>
</dbReference>
<sequence>MKSSHSNDGLHLANAAVARPTDTDCDASRIRRRMAKNSSKSSSDAAELFSPCGSDEQAGRGFEGRRLDIKQASDGTQDVPGLLEPQVGSIDDVWEILTNGGRTRSVGSTNANELSSRSHS</sequence>
<dbReference type="PANTHER" id="PTHR47972">
    <property type="entry name" value="KINESIN-LIKE PROTEIN KLP-3"/>
    <property type="match status" value="1"/>
</dbReference>
<dbReference type="Proteomes" id="UP000734854">
    <property type="component" value="Unassembled WGS sequence"/>
</dbReference>
<evidence type="ECO:0000256" key="4">
    <source>
        <dbReference type="SAM" id="MobiDB-lite"/>
    </source>
</evidence>
<dbReference type="InterPro" id="IPR027417">
    <property type="entry name" value="P-loop_NTPase"/>
</dbReference>
<name>A0A8J5H0K6_ZINOF</name>
<evidence type="ECO:0000259" key="5">
    <source>
        <dbReference type="PROSITE" id="PS50067"/>
    </source>
</evidence>
<dbReference type="AlphaFoldDB" id="A0A8J5H0K6"/>